<dbReference type="OMA" id="FAQNACE"/>
<sequence length="706" mass="77063">MCPWIAEGCCRHGDLCNYAHTPEQLRPWLPLYKTKLCDAFKRGECTNDDCNFAHGAEELRHTTGYYKTELCQLWLAGSCPSREVCRHAHGVQELRPKTQLARKNIAFLLGSQSQGTGSKETTTATEEEGDTTPAIGAAAELQLQTLRDGRLQETAKHNAQENNGSKRAEEETAAAPGTKSDSKKEIAEETPAPDKQLRLALQRLKFRHSTDHQQQSAEEGCDTLRALPADQQQQQQQQQQHEQQRHQQQHEQQRQKPQQQKQQQQQQQEEALENNGLTQNSAAVEAAAHPRRKSGGTRKVPKQQQQQQHHQQQEGGSQQQRHRRTGSPRPAKSSAAQQQQQQQQQVQQQQQQQQQQQETSGARVLRGFRLSREGLETPSLSVSASQGSLSYAAAANGSKGAAAGLRNCGAAESALETPPQSGTPAWCIGTSPSPSVGDTVSAEEGSWALGPPLQLPACGPACSNWGPLGSAAAAAAVPGRLQQMGGAPPPHPYSSFAQNACELAMQHSPALFSFSPAPMAPCLCHHHPNAELLHRHLQQQQQQQQQVPQVQVQQQQPQQQPGHGQHVPCVCQFTAAVPPSGGPYLNALPRSLPLASAAGMGWGSLFMPHSFCVLQSPTSCPQHGCVAPRGPQWQQDSLLGPVHVGGAERIFCWMQQVPLKDLQMAASVERLAASPLPCWAVCLPAFGRRQKEERQGEEEEIGEAWA</sequence>
<keyword evidence="1 4" id="KW-0479">Metal-binding</keyword>
<dbReference type="SUPFAM" id="SSF90229">
    <property type="entry name" value="CCCH zinc finger"/>
    <property type="match status" value="2"/>
</dbReference>
<feature type="region of interest" description="Disordered" evidence="5">
    <location>
        <begin position="535"/>
        <end position="563"/>
    </location>
</feature>
<feature type="region of interest" description="Disordered" evidence="5">
    <location>
        <begin position="156"/>
        <end position="194"/>
    </location>
</feature>
<keyword evidence="2 4" id="KW-0863">Zinc-finger</keyword>
<evidence type="ECO:0000256" key="5">
    <source>
        <dbReference type="SAM" id="MobiDB-lite"/>
    </source>
</evidence>
<feature type="zinc finger region" description="C3H1-type" evidence="4">
    <location>
        <begin position="1"/>
        <end position="23"/>
    </location>
</feature>
<reference evidence="7" key="1">
    <citation type="submission" date="2013-10" db="EMBL/GenBank/DDBJ databases">
        <title>Genomic analysis of the causative agents of coccidiosis in chickens.</title>
        <authorList>
            <person name="Reid A.J."/>
            <person name="Blake D."/>
            <person name="Billington K."/>
            <person name="Browne H."/>
            <person name="Dunn M."/>
            <person name="Hung S."/>
            <person name="Kawahara F."/>
            <person name="Miranda-Saavedra D."/>
            <person name="Mourier T."/>
            <person name="Nagra H."/>
            <person name="Otto T.D."/>
            <person name="Rawlings N."/>
            <person name="Sanchez A."/>
            <person name="Sanders M."/>
            <person name="Subramaniam C."/>
            <person name="Tay Y."/>
            <person name="Dear P."/>
            <person name="Doerig C."/>
            <person name="Gruber A."/>
            <person name="Parkinson J."/>
            <person name="Shirley M."/>
            <person name="Wan K.L."/>
            <person name="Berriman M."/>
            <person name="Tomley F."/>
            <person name="Pain A."/>
        </authorList>
    </citation>
    <scope>NUCLEOTIDE SEQUENCE</scope>
    <source>
        <strain evidence="7">Houghton</strain>
    </source>
</reference>
<keyword evidence="8" id="KW-1185">Reference proteome</keyword>
<evidence type="ECO:0000313" key="8">
    <source>
        <dbReference type="Proteomes" id="UP000018050"/>
    </source>
</evidence>
<feature type="domain" description="C3H1-type" evidence="6">
    <location>
        <begin position="1"/>
        <end position="23"/>
    </location>
</feature>
<evidence type="ECO:0000256" key="4">
    <source>
        <dbReference type="PROSITE-ProRule" id="PRU00723"/>
    </source>
</evidence>
<dbReference type="EMBL" id="HG671716">
    <property type="protein sequence ID" value="CDI81591.1"/>
    <property type="molecule type" value="Genomic_DNA"/>
</dbReference>
<dbReference type="InterPro" id="IPR000571">
    <property type="entry name" value="Znf_CCCH"/>
</dbReference>
<feature type="region of interest" description="Disordered" evidence="5">
    <location>
        <begin position="229"/>
        <end position="363"/>
    </location>
</feature>
<evidence type="ECO:0000256" key="1">
    <source>
        <dbReference type="ARBA" id="ARBA00022723"/>
    </source>
</evidence>
<feature type="compositionally biased region" description="Basic and acidic residues" evidence="5">
    <location>
        <begin position="242"/>
        <end position="254"/>
    </location>
</feature>
<feature type="compositionally biased region" description="Low complexity" evidence="5">
    <location>
        <begin position="538"/>
        <end position="561"/>
    </location>
</feature>
<dbReference type="Pfam" id="PF00642">
    <property type="entry name" value="zf-CCCH"/>
    <property type="match status" value="1"/>
</dbReference>
<dbReference type="VEuPathDB" id="ToxoDB:EAH_00062020"/>
<name>U6GN09_EIMAC</name>
<accession>U6GN09</accession>
<organism evidence="7 8">
    <name type="scientific">Eimeria acervulina</name>
    <name type="common">Coccidian parasite</name>
    <dbReference type="NCBI Taxonomy" id="5801"/>
    <lineage>
        <taxon>Eukaryota</taxon>
        <taxon>Sar</taxon>
        <taxon>Alveolata</taxon>
        <taxon>Apicomplexa</taxon>
        <taxon>Conoidasida</taxon>
        <taxon>Coccidia</taxon>
        <taxon>Eucoccidiorida</taxon>
        <taxon>Eimeriorina</taxon>
        <taxon>Eimeriidae</taxon>
        <taxon>Eimeria</taxon>
    </lineage>
</organism>
<evidence type="ECO:0000259" key="6">
    <source>
        <dbReference type="PROSITE" id="PS50103"/>
    </source>
</evidence>
<dbReference type="PANTHER" id="PTHR33995">
    <property type="entry name" value="PROTEIN CBG18546"/>
    <property type="match status" value="1"/>
</dbReference>
<feature type="domain" description="C3H1-type" evidence="6">
    <location>
        <begin position="65"/>
        <end position="92"/>
    </location>
</feature>
<proteinExistence type="predicted"/>
<dbReference type="Gene3D" id="4.10.1000.10">
    <property type="entry name" value="Zinc finger, CCCH-type"/>
    <property type="match status" value="1"/>
</dbReference>
<dbReference type="GeneID" id="25274272"/>
<feature type="compositionally biased region" description="Low complexity" evidence="5">
    <location>
        <begin position="115"/>
        <end position="124"/>
    </location>
</feature>
<dbReference type="Proteomes" id="UP000018050">
    <property type="component" value="Unassembled WGS sequence"/>
</dbReference>
<dbReference type="OrthoDB" id="345924at2759"/>
<keyword evidence="3 4" id="KW-0862">Zinc</keyword>
<dbReference type="PANTHER" id="PTHR33995:SF8">
    <property type="entry name" value="PRION-LIKE-(Q_N-RICH)-DOMAIN-BEARING PROTEIN"/>
    <property type="match status" value="1"/>
</dbReference>
<dbReference type="InterPro" id="IPR036855">
    <property type="entry name" value="Znf_CCCH_sf"/>
</dbReference>
<evidence type="ECO:0000313" key="7">
    <source>
        <dbReference type="EMBL" id="CDI81591.1"/>
    </source>
</evidence>
<reference evidence="7" key="2">
    <citation type="submission" date="2013-10" db="EMBL/GenBank/DDBJ databases">
        <authorList>
            <person name="Aslett M."/>
        </authorList>
    </citation>
    <scope>NUCLEOTIDE SEQUENCE</scope>
    <source>
        <strain evidence="7">Houghton</strain>
    </source>
</reference>
<dbReference type="RefSeq" id="XP_013248733.1">
    <property type="nucleotide sequence ID" value="XM_013393279.1"/>
</dbReference>
<feature type="compositionally biased region" description="Low complexity" evidence="5">
    <location>
        <begin position="231"/>
        <end position="241"/>
    </location>
</feature>
<feature type="region of interest" description="Disordered" evidence="5">
    <location>
        <begin position="111"/>
        <end position="133"/>
    </location>
</feature>
<dbReference type="Gene3D" id="3.30.1370.210">
    <property type="match status" value="1"/>
</dbReference>
<protein>
    <recommendedName>
        <fullName evidence="6">C3H1-type domain-containing protein</fullName>
    </recommendedName>
</protein>
<gene>
    <name evidence="7" type="ORF">EAH_00062020</name>
</gene>
<feature type="domain" description="C3H1-type" evidence="6">
    <location>
        <begin position="31"/>
        <end position="57"/>
    </location>
</feature>
<feature type="compositionally biased region" description="Low complexity" evidence="5">
    <location>
        <begin position="337"/>
        <end position="357"/>
    </location>
</feature>
<feature type="compositionally biased region" description="Low complexity" evidence="5">
    <location>
        <begin position="303"/>
        <end position="319"/>
    </location>
</feature>
<dbReference type="AlphaFoldDB" id="U6GN09"/>
<dbReference type="SMART" id="SM00356">
    <property type="entry name" value="ZnF_C3H1"/>
    <property type="match status" value="3"/>
</dbReference>
<evidence type="ECO:0000256" key="2">
    <source>
        <dbReference type="ARBA" id="ARBA00022771"/>
    </source>
</evidence>
<dbReference type="GO" id="GO:0008270">
    <property type="term" value="F:zinc ion binding"/>
    <property type="evidence" value="ECO:0007669"/>
    <property type="project" value="UniProtKB-KW"/>
</dbReference>
<dbReference type="PROSITE" id="PS50103">
    <property type="entry name" value="ZF_C3H1"/>
    <property type="match status" value="3"/>
</dbReference>
<feature type="zinc finger region" description="C3H1-type" evidence="4">
    <location>
        <begin position="31"/>
        <end position="57"/>
    </location>
</feature>
<feature type="compositionally biased region" description="Basic residues" evidence="5">
    <location>
        <begin position="289"/>
        <end position="301"/>
    </location>
</feature>
<feature type="zinc finger region" description="C3H1-type" evidence="4">
    <location>
        <begin position="65"/>
        <end position="92"/>
    </location>
</feature>
<feature type="compositionally biased region" description="Basic and acidic residues" evidence="5">
    <location>
        <begin position="156"/>
        <end position="170"/>
    </location>
</feature>
<evidence type="ECO:0000256" key="3">
    <source>
        <dbReference type="ARBA" id="ARBA00022833"/>
    </source>
</evidence>
<feature type="compositionally biased region" description="Low complexity" evidence="5">
    <location>
        <begin position="255"/>
        <end position="269"/>
    </location>
</feature>